<reference evidence="2 3" key="1">
    <citation type="submission" date="2024-07" db="EMBL/GenBank/DDBJ databases">
        <authorList>
            <person name="Akdeniz Z."/>
        </authorList>
    </citation>
    <scope>NUCLEOTIDE SEQUENCE [LARGE SCALE GENOMIC DNA]</scope>
</reference>
<dbReference type="CDD" id="cd00154">
    <property type="entry name" value="Rab"/>
    <property type="match status" value="1"/>
</dbReference>
<dbReference type="Proteomes" id="UP001642409">
    <property type="component" value="Unassembled WGS sequence"/>
</dbReference>
<dbReference type="PROSITE" id="PS51421">
    <property type="entry name" value="RAS"/>
    <property type="match status" value="1"/>
</dbReference>
<dbReference type="SMART" id="SM00173">
    <property type="entry name" value="RAS"/>
    <property type="match status" value="1"/>
</dbReference>
<evidence type="ECO:0000313" key="3">
    <source>
        <dbReference type="Proteomes" id="UP001642409"/>
    </source>
</evidence>
<name>A0ABP1HJF8_9EUKA</name>
<dbReference type="InterPro" id="IPR001806">
    <property type="entry name" value="Small_GTPase"/>
</dbReference>
<dbReference type="PANTHER" id="PTHR47979">
    <property type="entry name" value="DRAB11-RELATED"/>
    <property type="match status" value="1"/>
</dbReference>
<dbReference type="NCBIfam" id="TIGR00231">
    <property type="entry name" value="small_GTP"/>
    <property type="match status" value="1"/>
</dbReference>
<dbReference type="SUPFAM" id="SSF52540">
    <property type="entry name" value="P-loop containing nucleoside triphosphate hydrolases"/>
    <property type="match status" value="1"/>
</dbReference>
<evidence type="ECO:0000313" key="2">
    <source>
        <dbReference type="EMBL" id="CAL5993870.1"/>
    </source>
</evidence>
<dbReference type="PRINTS" id="PR00449">
    <property type="entry name" value="RASTRNSFRMNG"/>
</dbReference>
<dbReference type="PROSITE" id="PS51419">
    <property type="entry name" value="RAB"/>
    <property type="match status" value="1"/>
</dbReference>
<dbReference type="InterPro" id="IPR005225">
    <property type="entry name" value="Small_GTP-bd"/>
</dbReference>
<keyword evidence="3" id="KW-1185">Reference proteome</keyword>
<organism evidence="2 3">
    <name type="scientific">Hexamita inflata</name>
    <dbReference type="NCBI Taxonomy" id="28002"/>
    <lineage>
        <taxon>Eukaryota</taxon>
        <taxon>Metamonada</taxon>
        <taxon>Diplomonadida</taxon>
        <taxon>Hexamitidae</taxon>
        <taxon>Hexamitinae</taxon>
        <taxon>Hexamita</taxon>
    </lineage>
</organism>
<dbReference type="InterPro" id="IPR027417">
    <property type="entry name" value="P-loop_NTPase"/>
</dbReference>
<gene>
    <name evidence="2" type="ORF">HINF_LOCUS13271</name>
</gene>
<evidence type="ECO:0000256" key="1">
    <source>
        <dbReference type="ARBA" id="ARBA00006270"/>
    </source>
</evidence>
<dbReference type="Pfam" id="PF00071">
    <property type="entry name" value="Ras"/>
    <property type="match status" value="1"/>
</dbReference>
<comment type="caution">
    <text evidence="2">The sequence shown here is derived from an EMBL/GenBank/DDBJ whole genome shotgun (WGS) entry which is preliminary data.</text>
</comment>
<accession>A0ABP1HJF8</accession>
<dbReference type="Gene3D" id="3.40.50.300">
    <property type="entry name" value="P-loop containing nucleotide triphosphate hydrolases"/>
    <property type="match status" value="1"/>
</dbReference>
<dbReference type="EMBL" id="CAXDID020000031">
    <property type="protein sequence ID" value="CAL5993870.1"/>
    <property type="molecule type" value="Genomic_DNA"/>
</dbReference>
<proteinExistence type="inferred from homology"/>
<dbReference type="SMART" id="SM00175">
    <property type="entry name" value="RAB"/>
    <property type="match status" value="1"/>
</dbReference>
<protein>
    <submittedName>
        <fullName evidence="2">Rab11</fullName>
    </submittedName>
</protein>
<comment type="similarity">
    <text evidence="1">Belongs to the small GTPase superfamily. Rab family.</text>
</comment>
<dbReference type="InterPro" id="IPR050209">
    <property type="entry name" value="Rab_GTPases_membrane_traffic"/>
</dbReference>
<sequence length="180" mass="21043">MNNQYDYYFKIVMLGSQKTGKTHFINTFLKNEHVEYNTTIDIEPIVKNIKIEYKNKQYTVRLQIWDTNGQERFKSVTSLYLKNASGVCLFCNVNDQESFNKCNDYLKQVEEMCGPNTTVMLIGNQFSEEKVVQTDELTQFVEQHNILFSEINNKSTSKNGDDILQRIVTSILQQQLNDVR</sequence>